<dbReference type="InterPro" id="IPR029787">
    <property type="entry name" value="Nucleotide_cyclase"/>
</dbReference>
<gene>
    <name evidence="4" type="ORF">HRI96_10970</name>
</gene>
<dbReference type="InterPro" id="IPR050706">
    <property type="entry name" value="Cyclic-di-GMP_PDE-like"/>
</dbReference>
<keyword evidence="1" id="KW-0472">Membrane</keyword>
<evidence type="ECO:0000259" key="3">
    <source>
        <dbReference type="PROSITE" id="PS50887"/>
    </source>
</evidence>
<protein>
    <submittedName>
        <fullName evidence="4">EAL domain-containing protein</fullName>
    </submittedName>
</protein>
<keyword evidence="1" id="KW-1133">Transmembrane helix</keyword>
<reference evidence="4" key="2">
    <citation type="journal article" date="2021" name="Microbiol. Resour. Announc.">
        <title>Complete Genome Sequences of Three Human Oral Treponema parvum Isolates.</title>
        <authorList>
            <person name="Zeng H."/>
            <person name="Watt R.M."/>
        </authorList>
    </citation>
    <scope>NUCLEOTIDE SEQUENCE</scope>
    <source>
        <strain evidence="4">ATCC 700773</strain>
    </source>
</reference>
<dbReference type="RefSeq" id="WP_210117387.1">
    <property type="nucleotide sequence ID" value="NZ_CP054257.1"/>
</dbReference>
<dbReference type="NCBIfam" id="TIGR00254">
    <property type="entry name" value="GGDEF"/>
    <property type="match status" value="1"/>
</dbReference>
<reference evidence="4" key="1">
    <citation type="submission" date="2020-05" db="EMBL/GenBank/DDBJ databases">
        <authorList>
            <person name="Zeng H."/>
            <person name="Chan Y.K."/>
            <person name="Watt R.M."/>
        </authorList>
    </citation>
    <scope>NUCLEOTIDE SEQUENCE</scope>
    <source>
        <strain evidence="4">ATCC 700773</strain>
    </source>
</reference>
<dbReference type="AlphaFoldDB" id="A0A975IDX5"/>
<dbReference type="GO" id="GO:0071111">
    <property type="term" value="F:cyclic-guanylate-specific phosphodiesterase activity"/>
    <property type="evidence" value="ECO:0007669"/>
    <property type="project" value="InterPro"/>
</dbReference>
<name>A0A975IDX5_9SPIR</name>
<dbReference type="InterPro" id="IPR001633">
    <property type="entry name" value="EAL_dom"/>
</dbReference>
<dbReference type="SUPFAM" id="SSF55073">
    <property type="entry name" value="Nucleotide cyclase"/>
    <property type="match status" value="1"/>
</dbReference>
<dbReference type="Gene3D" id="3.30.70.270">
    <property type="match status" value="1"/>
</dbReference>
<feature type="domain" description="EAL" evidence="2">
    <location>
        <begin position="327"/>
        <end position="575"/>
    </location>
</feature>
<dbReference type="InterPro" id="IPR035919">
    <property type="entry name" value="EAL_sf"/>
</dbReference>
<dbReference type="Gene3D" id="3.20.20.450">
    <property type="entry name" value="EAL domain"/>
    <property type="match status" value="1"/>
</dbReference>
<dbReference type="PROSITE" id="PS50887">
    <property type="entry name" value="GGDEF"/>
    <property type="match status" value="1"/>
</dbReference>
<dbReference type="Proteomes" id="UP000671995">
    <property type="component" value="Chromosome"/>
</dbReference>
<dbReference type="SMART" id="SM00052">
    <property type="entry name" value="EAL"/>
    <property type="match status" value="1"/>
</dbReference>
<keyword evidence="1" id="KW-0812">Transmembrane</keyword>
<dbReference type="PANTHER" id="PTHR33121:SF71">
    <property type="entry name" value="OXYGEN SENSOR PROTEIN DOSP"/>
    <property type="match status" value="1"/>
</dbReference>
<dbReference type="InterPro" id="IPR043128">
    <property type="entry name" value="Rev_trsase/Diguanyl_cyclase"/>
</dbReference>
<dbReference type="SMART" id="SM00267">
    <property type="entry name" value="GGDEF"/>
    <property type="match status" value="1"/>
</dbReference>
<sequence>MEIVNNEPYNKDFLLARISLAVLIFFAHYIFFMQLNGAAAQELLNNGRIQFVFSFFSASSLFLTFIFCFVILNFRCRGFVFIQILNGIPFLFALAILIKYNIFVLPGILNPLAAAVFLFFIYYRQRNLLCQFNKSKIEMEQLLYTDELTGLASRRKISDTLKNMTDPQASVSPFSIMFIDLDNFKVINDTLGHKIGDIFLQEAVHNISCHVEPDMLLGRMGGDEFLLIISGSKTDEELLSIAEKIEIGITRPFVYKNKNYSVTCSIGIARFPEHAQNDSEILRYADMALYEAKKRGKNRSVIFNSTLRKSIALETDIHYTLEDLDSGIMPLQDLDEDENQKISTFSLLFQPQFNTDTKELRGFEVLSYFTSKDFGYIRPSVFIPIMERNGDIITFGKWVLRESINQYLKIIKDMYNSPLLSVNISAVQFEHPLFIENLASIMKETGMPPDKLEIEVTESIAINSFDSVIEKLTAIHNMGIQIALDDFGTGYSSFNYLRLLPLDLLKIDKSFIDPIPHDKSGVNIVKAIIDMSHRLGIEVIAEGVETDKQFDLLKELGCDSIQGFYLAKSLPSQAL</sequence>
<dbReference type="SUPFAM" id="SSF141868">
    <property type="entry name" value="EAL domain-like"/>
    <property type="match status" value="1"/>
</dbReference>
<evidence type="ECO:0000259" key="2">
    <source>
        <dbReference type="PROSITE" id="PS50883"/>
    </source>
</evidence>
<feature type="domain" description="GGDEF" evidence="3">
    <location>
        <begin position="172"/>
        <end position="305"/>
    </location>
</feature>
<feature type="transmembrane region" description="Helical" evidence="1">
    <location>
        <begin position="51"/>
        <end position="72"/>
    </location>
</feature>
<organism evidence="4 5">
    <name type="scientific">Treponema parvum</name>
    <dbReference type="NCBI Taxonomy" id="138851"/>
    <lineage>
        <taxon>Bacteria</taxon>
        <taxon>Pseudomonadati</taxon>
        <taxon>Spirochaetota</taxon>
        <taxon>Spirochaetia</taxon>
        <taxon>Spirochaetales</taxon>
        <taxon>Treponemataceae</taxon>
        <taxon>Treponema</taxon>
    </lineage>
</organism>
<feature type="transmembrane region" description="Helical" evidence="1">
    <location>
        <begin position="12"/>
        <end position="31"/>
    </location>
</feature>
<dbReference type="EMBL" id="CP054257">
    <property type="protein sequence ID" value="QTQ12674.1"/>
    <property type="molecule type" value="Genomic_DNA"/>
</dbReference>
<evidence type="ECO:0000313" key="4">
    <source>
        <dbReference type="EMBL" id="QTQ12674.1"/>
    </source>
</evidence>
<dbReference type="InterPro" id="IPR000160">
    <property type="entry name" value="GGDEF_dom"/>
</dbReference>
<feature type="transmembrane region" description="Helical" evidence="1">
    <location>
        <begin position="79"/>
        <end position="98"/>
    </location>
</feature>
<evidence type="ECO:0000313" key="5">
    <source>
        <dbReference type="Proteomes" id="UP000671995"/>
    </source>
</evidence>
<evidence type="ECO:0000256" key="1">
    <source>
        <dbReference type="SAM" id="Phobius"/>
    </source>
</evidence>
<accession>A0A975IDX5</accession>
<dbReference type="PROSITE" id="PS50883">
    <property type="entry name" value="EAL"/>
    <property type="match status" value="1"/>
</dbReference>
<feature type="transmembrane region" description="Helical" evidence="1">
    <location>
        <begin position="104"/>
        <end position="123"/>
    </location>
</feature>
<dbReference type="PANTHER" id="PTHR33121">
    <property type="entry name" value="CYCLIC DI-GMP PHOSPHODIESTERASE PDEF"/>
    <property type="match status" value="1"/>
</dbReference>
<dbReference type="Pfam" id="PF00990">
    <property type="entry name" value="GGDEF"/>
    <property type="match status" value="1"/>
</dbReference>
<dbReference type="CDD" id="cd01948">
    <property type="entry name" value="EAL"/>
    <property type="match status" value="1"/>
</dbReference>
<proteinExistence type="predicted"/>
<dbReference type="Pfam" id="PF00563">
    <property type="entry name" value="EAL"/>
    <property type="match status" value="1"/>
</dbReference>
<dbReference type="CDD" id="cd01949">
    <property type="entry name" value="GGDEF"/>
    <property type="match status" value="1"/>
</dbReference>